<protein>
    <submittedName>
        <fullName evidence="6">RNA polymerase sigma-70 factor, ECF subfamily</fullName>
    </submittedName>
</protein>
<proteinExistence type="predicted"/>
<dbReference type="InterPro" id="IPR036388">
    <property type="entry name" value="WH-like_DNA-bd_sf"/>
</dbReference>
<keyword evidence="4" id="KW-0804">Transcription</keyword>
<keyword evidence="7" id="KW-1185">Reference proteome</keyword>
<keyword evidence="1" id="KW-0805">Transcription regulation</keyword>
<evidence type="ECO:0000256" key="2">
    <source>
        <dbReference type="ARBA" id="ARBA00023082"/>
    </source>
</evidence>
<dbReference type="Gene3D" id="1.10.10.10">
    <property type="entry name" value="Winged helix-like DNA-binding domain superfamily/Winged helix DNA-binding domain"/>
    <property type="match status" value="1"/>
</dbReference>
<dbReference type="InterPro" id="IPR013325">
    <property type="entry name" value="RNA_pol_sigma_r2"/>
</dbReference>
<evidence type="ECO:0000256" key="1">
    <source>
        <dbReference type="ARBA" id="ARBA00023015"/>
    </source>
</evidence>
<dbReference type="RefSeq" id="WP_092361436.1">
    <property type="nucleotide sequence ID" value="NZ_BMGV01000001.1"/>
</dbReference>
<dbReference type="AlphaFoldDB" id="A0A1H6QBT8"/>
<accession>A0A1H6QBT8</accession>
<dbReference type="InterPro" id="IPR014284">
    <property type="entry name" value="RNA_pol_sigma-70_dom"/>
</dbReference>
<gene>
    <name evidence="6" type="ORF">SAMN05444007_10187</name>
</gene>
<dbReference type="InterPro" id="IPR039425">
    <property type="entry name" value="RNA_pol_sigma-70-like"/>
</dbReference>
<dbReference type="PANTHER" id="PTHR43133:SF8">
    <property type="entry name" value="RNA POLYMERASE SIGMA FACTOR HI_1459-RELATED"/>
    <property type="match status" value="1"/>
</dbReference>
<dbReference type="STRING" id="1227549.SAMN05444007_10187"/>
<dbReference type="GO" id="GO:0016987">
    <property type="term" value="F:sigma factor activity"/>
    <property type="evidence" value="ECO:0007669"/>
    <property type="project" value="UniProtKB-KW"/>
</dbReference>
<evidence type="ECO:0000256" key="3">
    <source>
        <dbReference type="ARBA" id="ARBA00023125"/>
    </source>
</evidence>
<dbReference type="Proteomes" id="UP000199379">
    <property type="component" value="Unassembled WGS sequence"/>
</dbReference>
<dbReference type="Gene3D" id="1.10.1740.10">
    <property type="match status" value="1"/>
</dbReference>
<evidence type="ECO:0000256" key="4">
    <source>
        <dbReference type="ARBA" id="ARBA00023163"/>
    </source>
</evidence>
<reference evidence="6 7" key="1">
    <citation type="submission" date="2016-10" db="EMBL/GenBank/DDBJ databases">
        <authorList>
            <person name="de Groot N.N."/>
        </authorList>
    </citation>
    <scope>NUCLEOTIDE SEQUENCE [LARGE SCALE GENOMIC DNA]</scope>
    <source>
        <strain evidence="6 7">DSM 29340</strain>
    </source>
</reference>
<keyword evidence="3" id="KW-0238">DNA-binding</keyword>
<dbReference type="GO" id="GO:0003677">
    <property type="term" value="F:DNA binding"/>
    <property type="evidence" value="ECO:0007669"/>
    <property type="project" value="UniProtKB-KW"/>
</dbReference>
<dbReference type="PANTHER" id="PTHR43133">
    <property type="entry name" value="RNA POLYMERASE ECF-TYPE SIGMA FACTO"/>
    <property type="match status" value="1"/>
</dbReference>
<evidence type="ECO:0000259" key="5">
    <source>
        <dbReference type="Pfam" id="PF04542"/>
    </source>
</evidence>
<organism evidence="6 7">
    <name type="scientific">Cribrihabitans marinus</name>
    <dbReference type="NCBI Taxonomy" id="1227549"/>
    <lineage>
        <taxon>Bacteria</taxon>
        <taxon>Pseudomonadati</taxon>
        <taxon>Pseudomonadota</taxon>
        <taxon>Alphaproteobacteria</taxon>
        <taxon>Rhodobacterales</taxon>
        <taxon>Paracoccaceae</taxon>
        <taxon>Cribrihabitans</taxon>
    </lineage>
</organism>
<name>A0A1H6QBT8_9RHOB</name>
<dbReference type="NCBIfam" id="TIGR02937">
    <property type="entry name" value="sigma70-ECF"/>
    <property type="match status" value="1"/>
</dbReference>
<feature type="domain" description="RNA polymerase sigma-70 region 2" evidence="5">
    <location>
        <begin position="23"/>
        <end position="84"/>
    </location>
</feature>
<dbReference type="InterPro" id="IPR007627">
    <property type="entry name" value="RNA_pol_sigma70_r2"/>
</dbReference>
<keyword evidence="2" id="KW-0731">Sigma factor</keyword>
<dbReference type="GO" id="GO:0006352">
    <property type="term" value="P:DNA-templated transcription initiation"/>
    <property type="evidence" value="ECO:0007669"/>
    <property type="project" value="InterPro"/>
</dbReference>
<dbReference type="EMBL" id="FNYD01000001">
    <property type="protein sequence ID" value="SEI41218.1"/>
    <property type="molecule type" value="Genomic_DNA"/>
</dbReference>
<dbReference type="OrthoDB" id="7861343at2"/>
<evidence type="ECO:0000313" key="6">
    <source>
        <dbReference type="EMBL" id="SEI41218.1"/>
    </source>
</evidence>
<dbReference type="Pfam" id="PF04542">
    <property type="entry name" value="Sigma70_r2"/>
    <property type="match status" value="1"/>
</dbReference>
<dbReference type="SUPFAM" id="SSF88946">
    <property type="entry name" value="Sigma2 domain of RNA polymerase sigma factors"/>
    <property type="match status" value="1"/>
</dbReference>
<sequence length="206" mass="23505">MSNNIENRNCETSTETALIEGRRAFLGFLAKRLGNWADAEDVLQEFCIRVLTRKDQLRDVERMDAWLYTILRSTLNDHYRKGTRRSRLAAAAAREPEEWVADAPTQMARLCTCHGRLISELRPVDAELIRRIDFGEEDRGMVAADLGLSRNALGVRLHRARTALREALMNHCGECCREDRDDCSCPPEGCGNNRHETNCELEEQIS</sequence>
<evidence type="ECO:0000313" key="7">
    <source>
        <dbReference type="Proteomes" id="UP000199379"/>
    </source>
</evidence>